<feature type="domain" description="HTH lysR-type" evidence="5">
    <location>
        <begin position="38"/>
        <end position="88"/>
    </location>
</feature>
<dbReference type="InterPro" id="IPR000847">
    <property type="entry name" value="LysR_HTH_N"/>
</dbReference>
<dbReference type="Gene3D" id="3.40.190.290">
    <property type="match status" value="1"/>
</dbReference>
<evidence type="ECO:0000256" key="4">
    <source>
        <dbReference type="ARBA" id="ARBA00023163"/>
    </source>
</evidence>
<protein>
    <recommendedName>
        <fullName evidence="5">HTH lysR-type domain-containing protein</fullName>
    </recommendedName>
</protein>
<dbReference type="InterPro" id="IPR036390">
    <property type="entry name" value="WH_DNA-bd_sf"/>
</dbReference>
<dbReference type="Proteomes" id="UP001176961">
    <property type="component" value="Unassembled WGS sequence"/>
</dbReference>
<dbReference type="CDD" id="cd08422">
    <property type="entry name" value="PBP2_CrgA_like"/>
    <property type="match status" value="1"/>
</dbReference>
<dbReference type="PANTHER" id="PTHR30537">
    <property type="entry name" value="HTH-TYPE TRANSCRIPTIONAL REGULATOR"/>
    <property type="match status" value="1"/>
</dbReference>
<dbReference type="FunFam" id="1.10.10.10:FF:000001">
    <property type="entry name" value="LysR family transcriptional regulator"/>
    <property type="match status" value="1"/>
</dbReference>
<organism evidence="6 7">
    <name type="scientific">Cylicocyclus nassatus</name>
    <name type="common">Nematode worm</name>
    <dbReference type="NCBI Taxonomy" id="53992"/>
    <lineage>
        <taxon>Eukaryota</taxon>
        <taxon>Metazoa</taxon>
        <taxon>Ecdysozoa</taxon>
        <taxon>Nematoda</taxon>
        <taxon>Chromadorea</taxon>
        <taxon>Rhabditida</taxon>
        <taxon>Rhabditina</taxon>
        <taxon>Rhabditomorpha</taxon>
        <taxon>Strongyloidea</taxon>
        <taxon>Strongylidae</taxon>
        <taxon>Cylicocyclus</taxon>
    </lineage>
</organism>
<proteinExistence type="inferred from homology"/>
<evidence type="ECO:0000256" key="3">
    <source>
        <dbReference type="ARBA" id="ARBA00023125"/>
    </source>
</evidence>
<dbReference type="GO" id="GO:0003700">
    <property type="term" value="F:DNA-binding transcription factor activity"/>
    <property type="evidence" value="ECO:0007669"/>
    <property type="project" value="InterPro"/>
</dbReference>
<dbReference type="PROSITE" id="PS50931">
    <property type="entry name" value="HTH_LYSR"/>
    <property type="match status" value="1"/>
</dbReference>
<dbReference type="InterPro" id="IPR036388">
    <property type="entry name" value="WH-like_DNA-bd_sf"/>
</dbReference>
<keyword evidence="4" id="KW-0804">Transcription</keyword>
<dbReference type="SUPFAM" id="SSF46785">
    <property type="entry name" value="Winged helix' DNA-binding domain"/>
    <property type="match status" value="1"/>
</dbReference>
<sequence>MGAGNNIPFPVQSFCHDCPIPDVQDPRPCPTISTRTLIFVKVVEQGSFIAAAKSLGLPKTTVSRKVQELETRLGARLLHRTTRRLGLTEAGSIYHEHCQRIARELEEAESAVSQLQSGPRGWLRFTVPYSIGITWIAPLLGQFHAQYPEIRLDMHMGNEKLDLIAGEADLALRVGALPDSNLVARKLGSLRTQVFASPAYIERYGEPLHPEELQFHRILAMRKPYHTGNSPRFTWQLGENGGELRDFPVTPLMTANDMSALNGALVCGEGLLLTGDVMAKPFVESGMVRRVLAGWTGPEVDFNAVFAGGRLVSPKVRAFVDFLVEKLNFDANYMLAQCPGAKLAQQQKAQEDAALESSGKRILEKVAASAA</sequence>
<dbReference type="EMBL" id="CATQJL010000071">
    <property type="protein sequence ID" value="CAJ0592320.1"/>
    <property type="molecule type" value="Genomic_DNA"/>
</dbReference>
<evidence type="ECO:0000313" key="7">
    <source>
        <dbReference type="Proteomes" id="UP001176961"/>
    </source>
</evidence>
<dbReference type="InterPro" id="IPR058163">
    <property type="entry name" value="LysR-type_TF_proteobact-type"/>
</dbReference>
<evidence type="ECO:0000256" key="1">
    <source>
        <dbReference type="ARBA" id="ARBA00009437"/>
    </source>
</evidence>
<evidence type="ECO:0000313" key="6">
    <source>
        <dbReference type="EMBL" id="CAJ0592320.1"/>
    </source>
</evidence>
<dbReference type="AlphaFoldDB" id="A0AA36DTC7"/>
<dbReference type="Pfam" id="PF03466">
    <property type="entry name" value="LysR_substrate"/>
    <property type="match status" value="1"/>
</dbReference>
<dbReference type="InterPro" id="IPR005119">
    <property type="entry name" value="LysR_subst-bd"/>
</dbReference>
<dbReference type="Gene3D" id="1.10.10.10">
    <property type="entry name" value="Winged helix-like DNA-binding domain superfamily/Winged helix DNA-binding domain"/>
    <property type="match status" value="1"/>
</dbReference>
<dbReference type="GO" id="GO:0043565">
    <property type="term" value="F:sequence-specific DNA binding"/>
    <property type="evidence" value="ECO:0007669"/>
    <property type="project" value="TreeGrafter"/>
</dbReference>
<evidence type="ECO:0000256" key="2">
    <source>
        <dbReference type="ARBA" id="ARBA00023015"/>
    </source>
</evidence>
<comment type="similarity">
    <text evidence="1">Belongs to the LysR transcriptional regulatory family.</text>
</comment>
<dbReference type="SUPFAM" id="SSF53850">
    <property type="entry name" value="Periplasmic binding protein-like II"/>
    <property type="match status" value="1"/>
</dbReference>
<comment type="caution">
    <text evidence="6">The sequence shown here is derived from an EMBL/GenBank/DDBJ whole genome shotgun (WGS) entry which is preliminary data.</text>
</comment>
<keyword evidence="7" id="KW-1185">Reference proteome</keyword>
<gene>
    <name evidence="6" type="ORF">CYNAS_LOCUS4303</name>
</gene>
<reference evidence="6" key="1">
    <citation type="submission" date="2023-07" db="EMBL/GenBank/DDBJ databases">
        <authorList>
            <consortium name="CYATHOMIX"/>
        </authorList>
    </citation>
    <scope>NUCLEOTIDE SEQUENCE</scope>
    <source>
        <strain evidence="6">N/A</strain>
    </source>
</reference>
<dbReference type="GO" id="GO:0006351">
    <property type="term" value="P:DNA-templated transcription"/>
    <property type="evidence" value="ECO:0007669"/>
    <property type="project" value="TreeGrafter"/>
</dbReference>
<evidence type="ECO:0000259" key="5">
    <source>
        <dbReference type="PROSITE" id="PS50931"/>
    </source>
</evidence>
<name>A0AA36DTC7_CYLNA</name>
<dbReference type="PANTHER" id="PTHR30537:SF68">
    <property type="entry name" value="TRANSCRIPTIONAL REGULATOR-RELATED"/>
    <property type="match status" value="1"/>
</dbReference>
<accession>A0AA36DTC7</accession>
<keyword evidence="2" id="KW-0805">Transcription regulation</keyword>
<dbReference type="Pfam" id="PF00126">
    <property type="entry name" value="HTH_1"/>
    <property type="match status" value="1"/>
</dbReference>
<keyword evidence="3" id="KW-0238">DNA-binding</keyword>